<evidence type="ECO:0000313" key="3">
    <source>
        <dbReference type="EMBL" id="SDZ51783.1"/>
    </source>
</evidence>
<dbReference type="GO" id="GO:0043531">
    <property type="term" value="F:ADP binding"/>
    <property type="evidence" value="ECO:0007669"/>
    <property type="project" value="InterPro"/>
</dbReference>
<organism evidence="3 4">
    <name type="scientific">Asanoa ishikariensis</name>
    <dbReference type="NCBI Taxonomy" id="137265"/>
    <lineage>
        <taxon>Bacteria</taxon>
        <taxon>Bacillati</taxon>
        <taxon>Actinomycetota</taxon>
        <taxon>Actinomycetes</taxon>
        <taxon>Micromonosporales</taxon>
        <taxon>Micromonosporaceae</taxon>
        <taxon>Asanoa</taxon>
    </lineage>
</organism>
<accession>A0A1H3TNB6</accession>
<dbReference type="PANTHER" id="PTHR35205">
    <property type="entry name" value="NB-ARC AND TPR DOMAIN PROTEIN"/>
    <property type="match status" value="1"/>
</dbReference>
<dbReference type="Gene3D" id="1.25.40.10">
    <property type="entry name" value="Tetratricopeptide repeat domain"/>
    <property type="match status" value="2"/>
</dbReference>
<gene>
    <name evidence="3" type="ORF">SAMN05421684_6107</name>
</gene>
<reference evidence="4" key="1">
    <citation type="submission" date="2016-10" db="EMBL/GenBank/DDBJ databases">
        <authorList>
            <person name="Varghese N."/>
            <person name="Submissions S."/>
        </authorList>
    </citation>
    <scope>NUCLEOTIDE SEQUENCE [LARGE SCALE GENOMIC DNA]</scope>
    <source>
        <strain evidence="4">DSM 44718</strain>
    </source>
</reference>
<dbReference type="AlphaFoldDB" id="A0A1H3TNB6"/>
<dbReference type="InterPro" id="IPR011990">
    <property type="entry name" value="TPR-like_helical_dom_sf"/>
</dbReference>
<dbReference type="OrthoDB" id="580767at2"/>
<evidence type="ECO:0000259" key="2">
    <source>
        <dbReference type="Pfam" id="PF00931"/>
    </source>
</evidence>
<dbReference type="Proteomes" id="UP000199632">
    <property type="component" value="Unassembled WGS sequence"/>
</dbReference>
<feature type="region of interest" description="Disordered" evidence="1">
    <location>
        <begin position="287"/>
        <end position="330"/>
    </location>
</feature>
<dbReference type="RefSeq" id="WP_090800024.1">
    <property type="nucleotide sequence ID" value="NZ_BOND01000001.1"/>
</dbReference>
<dbReference type="InterPro" id="IPR027417">
    <property type="entry name" value="P-loop_NTPase"/>
</dbReference>
<dbReference type="SUPFAM" id="SSF52540">
    <property type="entry name" value="P-loop containing nucleoside triphosphate hydrolases"/>
    <property type="match status" value="1"/>
</dbReference>
<sequence>MTTDVLTEFAPPDPGVEELATLLSVAVTIEPELIRAVRLTLAPRWTVGVEADLWFSDWVGTRTAESIQLRAELLPVLRDRLTHRLSADRADPAWRLWDTMSAVRPDQPAALAFEEEVTWTAMCRAAGAETAGSDELLQPALRAVVHEGRSGVADWFSAAWPRLPLAVRETVTAWQLLQAAADRSDAPALADEVRLSLADVHTLGSSIADVTIRARHDGADLVLNYAGAAPAVLLPVPDTSPRIVEAVWEADGSRHTETLHVGADAALTLRVGAGPVRLRTGRGHVFRVGPPSAVAPGTPDADPRRTRRPGADETGQIVGGLPPRSPDFTGRRDHLDRIEAALRTSTRTSVLVQTLHGMGGMGKTQIAVEYAYRHLHEYDLVWWIPAEQTSTVLSEFARLAQRLGIPISEDLQETARNVLDRLTVPDLAWLLIYDNADDPRHLERYLPSAGGHVLVTSRSQEWASVGDTIEVSTLSRQESIELLRRRSRGTDGDIQITTVEADALADQLGDLPLALEQAAAWLNATLMPVREYIDLLDTRIELLNEGTPPNYPTSVSAFVTLAMEQLHRDGSATAQLMELFAFLGSEPVPIALLRRGQHADLTEPLRSLLRQPIQVNRSARDLSRLGLARMTAGQRLQVHRLVARILRDTMLPDRAAESQRNVRALLAAANPGDPDERGEFDAQAQLGPHIEPAGLVDSTDVESLQVLLDHARYLFITGDYENSRLLAERAAQAWTARDDDPRLGPNGELTLLAQARRAEALRALGDSAAAHAITRDTYDRLRSSSMLGPHHEYTLIAGIQVGHDLRISGLYQEALAFDTQGLAAFRDVFGPTDVYTLRAMASLASDYRLIGDFAEALRIDTDIADVWADQATDDWRALTAQLQVSRDLLDLGSYDGGVEVADRMLPALSAALGPLTIDVLVARRVRAALSRRTGRLEAAADALLELHVEIVTRLGPGHEHALATQVSLANALRELGDLDEAGRRIGEAVARYQADFGERHPLTLIAEVDAAVIYRAASDHDRARSLDQRSALSLTEILGADHPATLCAQTGLATDLALAGEHDAARALSAETLQRWQAVLGGEHEARNGSEHPDLLRCAVNLAQDLDATGSPEESRALLEQSVAGLRRALGSTHLDVRAAENGHRLECDIEPPST</sequence>
<dbReference type="Pfam" id="PF13424">
    <property type="entry name" value="TPR_12"/>
    <property type="match status" value="2"/>
</dbReference>
<evidence type="ECO:0000256" key="1">
    <source>
        <dbReference type="SAM" id="MobiDB-lite"/>
    </source>
</evidence>
<keyword evidence="4" id="KW-1185">Reference proteome</keyword>
<dbReference type="STRING" id="137265.SAMN05421684_6107"/>
<dbReference type="Pfam" id="PF13374">
    <property type="entry name" value="TPR_10"/>
    <property type="match status" value="2"/>
</dbReference>
<proteinExistence type="predicted"/>
<dbReference type="NCBIfam" id="NF040586">
    <property type="entry name" value="FxSxx_TPR"/>
    <property type="match status" value="1"/>
</dbReference>
<dbReference type="InterPro" id="IPR002182">
    <property type="entry name" value="NB-ARC"/>
</dbReference>
<dbReference type="EMBL" id="FNQB01000003">
    <property type="protein sequence ID" value="SDZ51783.1"/>
    <property type="molecule type" value="Genomic_DNA"/>
</dbReference>
<dbReference type="Pfam" id="PF00931">
    <property type="entry name" value="NB-ARC"/>
    <property type="match status" value="1"/>
</dbReference>
<name>A0A1H3TNB6_9ACTN</name>
<dbReference type="SUPFAM" id="SSF48452">
    <property type="entry name" value="TPR-like"/>
    <property type="match status" value="3"/>
</dbReference>
<protein>
    <submittedName>
        <fullName evidence="3">Tetratricopeptide repeat-containing protein</fullName>
    </submittedName>
</protein>
<evidence type="ECO:0000313" key="4">
    <source>
        <dbReference type="Proteomes" id="UP000199632"/>
    </source>
</evidence>
<dbReference type="Gene3D" id="3.40.50.300">
    <property type="entry name" value="P-loop containing nucleotide triphosphate hydrolases"/>
    <property type="match status" value="1"/>
</dbReference>
<dbReference type="PANTHER" id="PTHR35205:SF1">
    <property type="entry name" value="ZU5 DOMAIN-CONTAINING PROTEIN"/>
    <property type="match status" value="1"/>
</dbReference>
<feature type="domain" description="NB-ARC" evidence="2">
    <location>
        <begin position="333"/>
        <end position="485"/>
    </location>
</feature>